<dbReference type="Gene3D" id="1.10.287.260">
    <property type="match status" value="1"/>
</dbReference>
<dbReference type="RefSeq" id="XP_020078576.1">
    <property type="nucleotide sequence ID" value="XM_020223831.1"/>
</dbReference>
<dbReference type="Gene3D" id="1.10.150.20">
    <property type="entry name" value="5' to 3' exonuclease, C-terminal subdomain"/>
    <property type="match status" value="1"/>
</dbReference>
<keyword evidence="5 8" id="KW-0548">Nucleotidyltransferase</keyword>
<dbReference type="GeneID" id="30998380"/>
<evidence type="ECO:0000259" key="9">
    <source>
        <dbReference type="SMART" id="SM01311"/>
    </source>
</evidence>
<evidence type="ECO:0000313" key="11">
    <source>
        <dbReference type="Proteomes" id="UP000095085"/>
    </source>
</evidence>
<dbReference type="InterPro" id="IPR037159">
    <property type="entry name" value="RNA_POL_N_sf"/>
</dbReference>
<evidence type="ECO:0000313" key="10">
    <source>
        <dbReference type="EMBL" id="ODV69509.1"/>
    </source>
</evidence>
<keyword evidence="6 8" id="KW-0804">Transcription</keyword>
<comment type="catalytic activity">
    <reaction evidence="7 8">
        <text>RNA(n) + a ribonucleoside 5'-triphosphate = RNA(n+1) + diphosphate</text>
        <dbReference type="Rhea" id="RHEA:21248"/>
        <dbReference type="Rhea" id="RHEA-COMP:14527"/>
        <dbReference type="Rhea" id="RHEA-COMP:17342"/>
        <dbReference type="ChEBI" id="CHEBI:33019"/>
        <dbReference type="ChEBI" id="CHEBI:61557"/>
        <dbReference type="ChEBI" id="CHEBI:140395"/>
        <dbReference type="EC" id="2.7.7.6"/>
    </reaction>
</comment>
<dbReference type="InterPro" id="IPR002092">
    <property type="entry name" value="DNA-dir_Rpol_phage-type"/>
</dbReference>
<dbReference type="EC" id="2.7.7.6" evidence="2 8"/>
<dbReference type="OrthoDB" id="276422at2759"/>
<dbReference type="InterPro" id="IPR029262">
    <property type="entry name" value="RPOL_N"/>
</dbReference>
<dbReference type="FunFam" id="1.10.1320.10:FF:000005">
    <property type="entry name" value="DNA-directed RNA polymerase"/>
    <property type="match status" value="1"/>
</dbReference>
<evidence type="ECO:0000256" key="4">
    <source>
        <dbReference type="ARBA" id="ARBA00022679"/>
    </source>
</evidence>
<dbReference type="FunFam" id="1.10.150.20:FF:000041">
    <property type="entry name" value="DNA-directed RNA polymerase"/>
    <property type="match status" value="1"/>
</dbReference>
<dbReference type="Gene3D" id="1.10.1320.10">
    <property type="entry name" value="DNA-directed RNA polymerase, N-terminal domain"/>
    <property type="match status" value="1"/>
</dbReference>
<dbReference type="PROSITE" id="PS00900">
    <property type="entry name" value="RNA_POL_PHAGE_1"/>
    <property type="match status" value="1"/>
</dbReference>
<dbReference type="InterPro" id="IPR046950">
    <property type="entry name" value="DNA-dir_Rpol_C_phage-type"/>
</dbReference>
<keyword evidence="3 8" id="KW-0240">DNA-directed RNA polymerase</keyword>
<dbReference type="Pfam" id="PF00940">
    <property type="entry name" value="RNA_pol"/>
    <property type="match status" value="1"/>
</dbReference>
<comment type="similarity">
    <text evidence="1 8">Belongs to the phage and mitochondrial RNA polymerase family.</text>
</comment>
<dbReference type="PANTHER" id="PTHR10102">
    <property type="entry name" value="DNA-DIRECTED RNA POLYMERASE, MITOCHONDRIAL"/>
    <property type="match status" value="1"/>
</dbReference>
<dbReference type="GO" id="GO:0001018">
    <property type="term" value="F:mitochondrial promoter sequence-specific DNA binding"/>
    <property type="evidence" value="ECO:0007669"/>
    <property type="project" value="TreeGrafter"/>
</dbReference>
<dbReference type="InterPro" id="IPR024075">
    <property type="entry name" value="DNA-dir_RNA_pol_helix_hairp_sf"/>
</dbReference>
<evidence type="ECO:0000256" key="6">
    <source>
        <dbReference type="ARBA" id="ARBA00023163"/>
    </source>
</evidence>
<reference evidence="11" key="1">
    <citation type="submission" date="2016-05" db="EMBL/GenBank/DDBJ databases">
        <title>Comparative genomics of biotechnologically important yeasts.</title>
        <authorList>
            <consortium name="DOE Joint Genome Institute"/>
            <person name="Riley R."/>
            <person name="Haridas S."/>
            <person name="Wolfe K.H."/>
            <person name="Lopes M.R."/>
            <person name="Hittinger C.T."/>
            <person name="Goker M."/>
            <person name="Salamov A."/>
            <person name="Wisecaver J."/>
            <person name="Long T.M."/>
            <person name="Aerts A.L."/>
            <person name="Barry K."/>
            <person name="Choi C."/>
            <person name="Clum A."/>
            <person name="Coughlan A.Y."/>
            <person name="Deshpande S."/>
            <person name="Douglass A.P."/>
            <person name="Hanson S.J."/>
            <person name="Klenk H.-P."/>
            <person name="Labutti K."/>
            <person name="Lapidus A."/>
            <person name="Lindquist E."/>
            <person name="Lipzen A."/>
            <person name="Meier-Kolthoff J.P."/>
            <person name="Ohm R.A."/>
            <person name="Otillar R.P."/>
            <person name="Pangilinan J."/>
            <person name="Peng Y."/>
            <person name="Rokas A."/>
            <person name="Rosa C.A."/>
            <person name="Scheuner C."/>
            <person name="Sibirny A.A."/>
            <person name="Slot J.C."/>
            <person name="Stielow J.B."/>
            <person name="Sun H."/>
            <person name="Kurtzman C.P."/>
            <person name="Blackwell M."/>
            <person name="Grigoriev I.V."/>
            <person name="Jeffries T.W."/>
        </authorList>
    </citation>
    <scope>NUCLEOTIDE SEQUENCE [LARGE SCALE GENOMIC DNA]</scope>
    <source>
        <strain evidence="11">NRRL Y-1933</strain>
    </source>
</reference>
<dbReference type="SMART" id="SM01311">
    <property type="entry name" value="RPOL_N"/>
    <property type="match status" value="1"/>
</dbReference>
<protein>
    <recommendedName>
        <fullName evidence="2 8">DNA-directed RNA polymerase</fullName>
        <ecNumber evidence="2 8">2.7.7.6</ecNumber>
    </recommendedName>
</protein>
<dbReference type="SUPFAM" id="SSF56672">
    <property type="entry name" value="DNA/RNA polymerases"/>
    <property type="match status" value="1"/>
</dbReference>
<keyword evidence="4 8" id="KW-0808">Transferase</keyword>
<dbReference type="PANTHER" id="PTHR10102:SF0">
    <property type="entry name" value="DNA-DIRECTED RNA POLYMERASE, MITOCHONDRIAL"/>
    <property type="match status" value="1"/>
</dbReference>
<evidence type="ECO:0000256" key="8">
    <source>
        <dbReference type="RuleBase" id="RU003805"/>
    </source>
</evidence>
<proteinExistence type="inferred from homology"/>
<dbReference type="PROSITE" id="PS00489">
    <property type="entry name" value="RNA_POL_PHAGE_2"/>
    <property type="match status" value="1"/>
</dbReference>
<dbReference type="GO" id="GO:0034245">
    <property type="term" value="C:mitochondrial DNA-directed RNA polymerase complex"/>
    <property type="evidence" value="ECO:0007669"/>
    <property type="project" value="EnsemblFungi"/>
</dbReference>
<dbReference type="GO" id="GO:0006391">
    <property type="term" value="P:transcription initiation at mitochondrial promoter"/>
    <property type="evidence" value="ECO:0007669"/>
    <property type="project" value="EnsemblFungi"/>
</dbReference>
<sequence>MFRQVSKNGKIRELTRKYVCQSASSIRSQVRYSTSVTPNEDKNGFSSVYDGFLERLKSNKDQGPLEKEPKTYLRAFNDINADSLDQFKSQATDTAWTSDYDPVSRARFAKDIYHLQSLLDALIASGNFDRADSILRAIYPLSNSIDHFIFSLNKYLEAWGEHENISFLEMKQYVKQLESRYGENFTNDRTYAIFLAKSLKSQQHEDYEKLLHSIKKDVYLTRKTLNHIDVLGADALTTIFQDNILSEVHVPRDLIQMFKQTRQSLESNKDNANFSADLLNELPDYFTDEGGEVPILEKDAETLKSVDAFGLRVIRHTLLGLQSNEQSQELDNFIKNFYAEADTNVIKPSNTRTDFFEINKSIKDEQIRSRFNEALDSFNEIRERALEAKGLDAARGRWQHEFEELQKRGGSVPLDKSLNSQLYVWYKELLPLVQEEYQKCQSIINENSFEGLEKRKSALNTTEDRSFYAPFFVLVPPEKMTVITILELLKLNSTGGIIDGMRIGRAVVSVGKAIELEYRSQSLVQQEGKSFSKKKRNANEWKKLIRQRDYLSRDPGASREWDAPIHVKVGGVLTSLLVHIAKIPVTGTDPTTGKTVKALQPAFHHTYQFIMGQKLGVLKLHKSLIRQLGSRSVENSVQPQLLPMLVSPRPWCGHNNGGYLYSQTGLIRTKDSSETLAYLKASSNRISGVYDGLNVLGETPWTINRKVFEVITHYWNTGKQFLDIPPVSEEINYPEPVAFNAEPEAKKEYQKRLKQAVLEASAMNSQRCDTNYKLEIARGFLGEKLFFPHNIDFRGRAYPLSPHLNHLGNDLTRSLFLFWNGKEVGEKGLDWLKIHLSNVYGYDKVPLKDRIEFANKNIENIKAVAKDPYQNQWWVKGDKPWQILGICYELAEAYTLEDPTKFVSHFPVHQDGTCNGLQHYAALGGDVEGARQVNLKPADRPQDVYTYVAGLVIKRVKADAEAGNEMAIFFEDKITRKVVKQTVMTNVYGVTFVGALAQIKKQVIHHFGKDEDEKAKKFTKYLTSLVFDSVRELFEGAHLIQDWLAEAAKRISKSVRLDTFSNQDNEANKPNHSSSVIWTTPLGLPCVQPYRVLKTQLIRTNLQDISIHDPFSGSQVDARRQQTAFPPNFVHSLDATHMLMTSKACGDDNLNFASVHDSYWTHASDVDTMNYHIRNQFVKLHQDNLVTKLKDEFEHRYKGFLQVAYIKNDSDLAKEIRSVRRSIVKTLGRGLTFSDEMYLENKRRQLLSSSDPKEVEMGKEMVTTISVCEGKNIEDLICKSSNKSIQVLVPLNFPEIPPKGEFDVAEVKNSQYFFS</sequence>
<dbReference type="Gene3D" id="1.10.287.280">
    <property type="match status" value="1"/>
</dbReference>
<comment type="function">
    <text evidence="8">DNA-dependent RNA polymerase catalyzes the transcription of DNA into RNA using the four ribonucleoside triphosphates as substrates.</text>
</comment>
<dbReference type="STRING" id="984485.A0A1E4RQF7"/>
<dbReference type="InterPro" id="IPR043502">
    <property type="entry name" value="DNA/RNA_pol_sf"/>
</dbReference>
<accession>A0A1E4RQF7</accession>
<keyword evidence="11" id="KW-1185">Reference proteome</keyword>
<evidence type="ECO:0000256" key="3">
    <source>
        <dbReference type="ARBA" id="ARBA00022478"/>
    </source>
</evidence>
<evidence type="ECO:0000256" key="5">
    <source>
        <dbReference type="ARBA" id="ARBA00022695"/>
    </source>
</evidence>
<dbReference type="GO" id="GO:0042645">
    <property type="term" value="C:mitochondrial nucleoid"/>
    <property type="evidence" value="ECO:0007669"/>
    <property type="project" value="EnsemblFungi"/>
</dbReference>
<dbReference type="EMBL" id="KV454538">
    <property type="protein sequence ID" value="ODV69509.1"/>
    <property type="molecule type" value="Genomic_DNA"/>
</dbReference>
<feature type="domain" description="DNA-directed RNA polymerase N-terminal" evidence="9">
    <location>
        <begin position="381"/>
        <end position="698"/>
    </location>
</feature>
<dbReference type="Pfam" id="PF14700">
    <property type="entry name" value="RPOL_N"/>
    <property type="match status" value="1"/>
</dbReference>
<evidence type="ECO:0000256" key="2">
    <source>
        <dbReference type="ARBA" id="ARBA00012418"/>
    </source>
</evidence>
<dbReference type="Proteomes" id="UP000095085">
    <property type="component" value="Unassembled WGS sequence"/>
</dbReference>
<name>A0A1E4RQF7_9ASCO</name>
<dbReference type="GO" id="GO:0003899">
    <property type="term" value="F:DNA-directed RNA polymerase activity"/>
    <property type="evidence" value="ECO:0007669"/>
    <property type="project" value="UniProtKB-EC"/>
</dbReference>
<organism evidence="10 11">
    <name type="scientific">Hyphopichia burtonii NRRL Y-1933</name>
    <dbReference type="NCBI Taxonomy" id="984485"/>
    <lineage>
        <taxon>Eukaryota</taxon>
        <taxon>Fungi</taxon>
        <taxon>Dikarya</taxon>
        <taxon>Ascomycota</taxon>
        <taxon>Saccharomycotina</taxon>
        <taxon>Pichiomycetes</taxon>
        <taxon>Debaryomycetaceae</taxon>
        <taxon>Hyphopichia</taxon>
    </lineage>
</organism>
<evidence type="ECO:0000256" key="7">
    <source>
        <dbReference type="ARBA" id="ARBA00048552"/>
    </source>
</evidence>
<dbReference type="GO" id="GO:0006269">
    <property type="term" value="P:DNA replication, synthesis of primer"/>
    <property type="evidence" value="ECO:0007669"/>
    <property type="project" value="EnsemblFungi"/>
</dbReference>
<gene>
    <name evidence="10" type="ORF">HYPBUDRAFT_8884</name>
</gene>
<evidence type="ECO:0000256" key="1">
    <source>
        <dbReference type="ARBA" id="ARBA00009493"/>
    </source>
</evidence>